<dbReference type="AlphaFoldDB" id="A0A834FDF4"/>
<organism evidence="2 3">
    <name type="scientific">Oryzias melastigma</name>
    <name type="common">Marine medaka</name>
    <dbReference type="NCBI Taxonomy" id="30732"/>
    <lineage>
        <taxon>Eukaryota</taxon>
        <taxon>Metazoa</taxon>
        <taxon>Chordata</taxon>
        <taxon>Craniata</taxon>
        <taxon>Vertebrata</taxon>
        <taxon>Euteleostomi</taxon>
        <taxon>Actinopterygii</taxon>
        <taxon>Neopterygii</taxon>
        <taxon>Teleostei</taxon>
        <taxon>Neoteleostei</taxon>
        <taxon>Acanthomorphata</taxon>
        <taxon>Ovalentaria</taxon>
        <taxon>Atherinomorphae</taxon>
        <taxon>Beloniformes</taxon>
        <taxon>Adrianichthyidae</taxon>
        <taxon>Oryziinae</taxon>
        <taxon>Oryzias</taxon>
    </lineage>
</organism>
<feature type="region of interest" description="Disordered" evidence="1">
    <location>
        <begin position="136"/>
        <end position="158"/>
    </location>
</feature>
<evidence type="ECO:0000313" key="2">
    <source>
        <dbReference type="EMBL" id="KAF6730229.1"/>
    </source>
</evidence>
<dbReference type="Proteomes" id="UP000646548">
    <property type="component" value="Unassembled WGS sequence"/>
</dbReference>
<evidence type="ECO:0000313" key="3">
    <source>
        <dbReference type="Proteomes" id="UP000646548"/>
    </source>
</evidence>
<gene>
    <name evidence="2" type="ORF">FQA47_015211</name>
</gene>
<accession>A0A834FDF4</accession>
<protein>
    <submittedName>
        <fullName evidence="2">Uncharacterized protein</fullName>
    </submittedName>
</protein>
<sequence length="213" mass="23361">MMERRGCEQEEEEERPDWYVGPKQLSMDAQKRSLFFSAGFKHCWQKLSSCIQTGTVLVSVPPGPPGGFSGAPSGGVVCVLILSSRRVPARTCSQRGTASDARRSRARWLAPLSRLPVNRNLAASGLRINRRRPLASSAGRVPRERFHSPPISAPRSVNKSHALCSPSELEHFVYDSKIVVAAASLSARSRVNGCEHGQAGETSSTNFTRREFK</sequence>
<name>A0A834FDF4_ORYME</name>
<evidence type="ECO:0000256" key="1">
    <source>
        <dbReference type="SAM" id="MobiDB-lite"/>
    </source>
</evidence>
<comment type="caution">
    <text evidence="2">The sequence shown here is derived from an EMBL/GenBank/DDBJ whole genome shotgun (WGS) entry which is preliminary data.</text>
</comment>
<dbReference type="EMBL" id="WKFB01000243">
    <property type="protein sequence ID" value="KAF6730229.1"/>
    <property type="molecule type" value="Genomic_DNA"/>
</dbReference>
<proteinExistence type="predicted"/>
<reference evidence="2" key="1">
    <citation type="journal article" name="BMC Genomics">
        <title>Long-read sequencing and de novo genome assembly of marine medaka (Oryzias melastigma).</title>
        <authorList>
            <person name="Liang P."/>
            <person name="Saqib H.S.A."/>
            <person name="Ni X."/>
            <person name="Shen Y."/>
        </authorList>
    </citation>
    <scope>NUCLEOTIDE SEQUENCE</scope>
    <source>
        <strain evidence="2">Bigg-433</strain>
    </source>
</reference>
<feature type="region of interest" description="Disordered" evidence="1">
    <location>
        <begin position="194"/>
        <end position="213"/>
    </location>
</feature>